<dbReference type="InterPro" id="IPR013520">
    <property type="entry name" value="Ribonucl_H"/>
</dbReference>
<dbReference type="InterPro" id="IPR036397">
    <property type="entry name" value="RNaseH_sf"/>
</dbReference>
<accession>A0A6L5JVN9</accession>
<dbReference type="GO" id="GO:0008408">
    <property type="term" value="F:3'-5' exonuclease activity"/>
    <property type="evidence" value="ECO:0007669"/>
    <property type="project" value="TreeGrafter"/>
</dbReference>
<dbReference type="SUPFAM" id="SSF53098">
    <property type="entry name" value="Ribonuclease H-like"/>
    <property type="match status" value="1"/>
</dbReference>
<comment type="caution">
    <text evidence="2">The sequence shown here is derived from an EMBL/GenBank/DDBJ whole genome shotgun (WGS) entry which is preliminary data.</text>
</comment>
<evidence type="ECO:0000313" key="3">
    <source>
        <dbReference type="Proteomes" id="UP000480275"/>
    </source>
</evidence>
<dbReference type="Gene3D" id="3.30.420.10">
    <property type="entry name" value="Ribonuclease H-like superfamily/Ribonuclease H"/>
    <property type="match status" value="1"/>
</dbReference>
<feature type="domain" description="Exonuclease" evidence="1">
    <location>
        <begin position="40"/>
        <end position="210"/>
    </location>
</feature>
<sequence length="233" mass="25675">MRGSGAAPAPVALSAVRAQTLADWQAAPPLDTRRSHYRTRYVVVDVEASGLDMKRDRLIAIGAVAVVNGRIDPADSFEVILRQEEVSTSDNILIHGIGGSAQREGTEPPDALLGFLHYCGHAPLVAYHALFDQTMIERAVREHLGVRLDACWIDLAWVLPDLFRERIDAQVMLDDWLALFDIDNIQRHNAVSDALATAMLLQAAMARATARGAKTPASFVDIEKARRWMRRSG</sequence>
<keyword evidence="2" id="KW-0540">Nuclease</keyword>
<evidence type="ECO:0000259" key="1">
    <source>
        <dbReference type="SMART" id="SM00479"/>
    </source>
</evidence>
<dbReference type="AlphaFoldDB" id="A0A6L5JVN9"/>
<protein>
    <submittedName>
        <fullName evidence="2">3'-5' exonuclease</fullName>
    </submittedName>
</protein>
<dbReference type="PANTHER" id="PTHR30231">
    <property type="entry name" value="DNA POLYMERASE III SUBUNIT EPSILON"/>
    <property type="match status" value="1"/>
</dbReference>
<dbReference type="OrthoDB" id="5497329at2"/>
<dbReference type="SMART" id="SM00479">
    <property type="entry name" value="EXOIII"/>
    <property type="match status" value="1"/>
</dbReference>
<reference evidence="2 3" key="1">
    <citation type="submission" date="2019-10" db="EMBL/GenBank/DDBJ databases">
        <title>Whole-genome sequence of the purple nonsulfur photosynthetic bacterium Rhodocyclus tenuis.</title>
        <authorList>
            <person name="Kyndt J.A."/>
            <person name="Meyer T.E."/>
        </authorList>
    </citation>
    <scope>NUCLEOTIDE SEQUENCE [LARGE SCALE GENOMIC DNA]</scope>
    <source>
        <strain evidence="2 3">DSM 110</strain>
    </source>
</reference>
<keyword evidence="2" id="KW-0378">Hydrolase</keyword>
<gene>
    <name evidence="2" type="ORF">GHK24_00370</name>
</gene>
<dbReference type="PANTHER" id="PTHR30231:SF7">
    <property type="entry name" value="BLR4117 PROTEIN"/>
    <property type="match status" value="1"/>
</dbReference>
<dbReference type="CDD" id="cd06127">
    <property type="entry name" value="DEDDh"/>
    <property type="match status" value="1"/>
</dbReference>
<proteinExistence type="predicted"/>
<dbReference type="GO" id="GO:0005829">
    <property type="term" value="C:cytosol"/>
    <property type="evidence" value="ECO:0007669"/>
    <property type="project" value="TreeGrafter"/>
</dbReference>
<dbReference type="EMBL" id="WIXJ01000001">
    <property type="protein sequence ID" value="MQY50238.1"/>
    <property type="molecule type" value="Genomic_DNA"/>
</dbReference>
<name>A0A6L5JVN9_RHOTE</name>
<dbReference type="InterPro" id="IPR012337">
    <property type="entry name" value="RNaseH-like_sf"/>
</dbReference>
<dbReference type="Pfam" id="PF00929">
    <property type="entry name" value="RNase_T"/>
    <property type="match status" value="1"/>
</dbReference>
<dbReference type="Proteomes" id="UP000480275">
    <property type="component" value="Unassembled WGS sequence"/>
</dbReference>
<organism evidence="2 3">
    <name type="scientific">Rhodocyclus tenuis</name>
    <name type="common">Rhodospirillum tenue</name>
    <dbReference type="NCBI Taxonomy" id="1066"/>
    <lineage>
        <taxon>Bacteria</taxon>
        <taxon>Pseudomonadati</taxon>
        <taxon>Pseudomonadota</taxon>
        <taxon>Betaproteobacteria</taxon>
        <taxon>Rhodocyclales</taxon>
        <taxon>Rhodocyclaceae</taxon>
        <taxon>Rhodocyclus</taxon>
    </lineage>
</organism>
<keyword evidence="2" id="KW-0269">Exonuclease</keyword>
<dbReference type="GO" id="GO:0003676">
    <property type="term" value="F:nucleic acid binding"/>
    <property type="evidence" value="ECO:0007669"/>
    <property type="project" value="InterPro"/>
</dbReference>
<evidence type="ECO:0000313" key="2">
    <source>
        <dbReference type="EMBL" id="MQY50238.1"/>
    </source>
</evidence>
<dbReference type="GO" id="GO:0006259">
    <property type="term" value="P:DNA metabolic process"/>
    <property type="evidence" value="ECO:0007669"/>
    <property type="project" value="UniProtKB-ARBA"/>
</dbReference>